<proteinExistence type="predicted"/>
<dbReference type="NCBIfam" id="TIGR04288">
    <property type="entry name" value="CGP_CTERM"/>
    <property type="match status" value="1"/>
</dbReference>
<dbReference type="RefSeq" id="WP_188201523.1">
    <property type="nucleotide sequence ID" value="NZ_LR881183.1"/>
</dbReference>
<dbReference type="EMBL" id="LR881183">
    <property type="protein sequence ID" value="CAD5243517.1"/>
    <property type="molecule type" value="Genomic_DNA"/>
</dbReference>
<organism evidence="1 2">
    <name type="scientific">Thermococcus camini</name>
    <dbReference type="NCBI Taxonomy" id="2016373"/>
    <lineage>
        <taxon>Archaea</taxon>
        <taxon>Methanobacteriati</taxon>
        <taxon>Methanobacteriota</taxon>
        <taxon>Thermococci</taxon>
        <taxon>Thermococcales</taxon>
        <taxon>Thermococcaceae</taxon>
        <taxon>Thermococcus</taxon>
    </lineage>
</organism>
<dbReference type="GeneID" id="58918094"/>
<dbReference type="KEGG" id="tcq:TIRI35C_0363"/>
<dbReference type="InterPro" id="IPR027552">
    <property type="entry name" value="CGP_CTERM"/>
</dbReference>
<name>A0A7G2D7A3_9EURY</name>
<keyword evidence="2" id="KW-1185">Reference proteome</keyword>
<sequence>MGVRFSIFVFALLLSVPLVNGVRVWEGLIDKPIYYVNIEGYSLTGVPPWNPFNDSSITWINIGYKYNETHTFNKYYEGGKWKEGFFPKHGNPKPFNITDWNLSKILKEYQWGVVNYLPNVSGKHWHKGYWNSTITRWEVTLSASKFKVVLYGGHCGECEQYITFECRREGNNVTCQWRKPVFRVITPPWAPKDITTSTTREENAICGPAVLIGLILVPLMIKRVKR</sequence>
<protein>
    <submittedName>
        <fullName evidence="1">Uncharacterized protein</fullName>
    </submittedName>
</protein>
<reference evidence="1 2" key="1">
    <citation type="submission" date="2020-09" db="EMBL/GenBank/DDBJ databases">
        <authorList>
            <person name="Courtine D."/>
        </authorList>
    </citation>
    <scope>NUCLEOTIDE SEQUENCE [LARGE SCALE GENOMIC DNA]</scope>
    <source>
        <strain evidence="1 2">IRI35c</strain>
    </source>
</reference>
<accession>A0A7G2D7A3</accession>
<dbReference type="Proteomes" id="UP000516304">
    <property type="component" value="Chromosome TIRI35C"/>
</dbReference>
<gene>
    <name evidence="1" type="ORF">TIRI35C_0363</name>
</gene>
<dbReference type="AlphaFoldDB" id="A0A7G2D7A3"/>
<evidence type="ECO:0000313" key="1">
    <source>
        <dbReference type="EMBL" id="CAD5243517.1"/>
    </source>
</evidence>
<evidence type="ECO:0000313" key="2">
    <source>
        <dbReference type="Proteomes" id="UP000516304"/>
    </source>
</evidence>